<reference evidence="2" key="1">
    <citation type="submission" date="2025-08" db="UniProtKB">
        <authorList>
            <consortium name="Ensembl"/>
        </authorList>
    </citation>
    <scope>IDENTIFICATION</scope>
</reference>
<dbReference type="GO" id="GO:0005762">
    <property type="term" value="C:mitochondrial large ribosomal subunit"/>
    <property type="evidence" value="ECO:0007669"/>
    <property type="project" value="InterPro"/>
</dbReference>
<accession>A0A8C6T3B4</accession>
<dbReference type="Ensembl" id="ENSNMLT00000017701.1">
    <property type="protein sequence ID" value="ENSNMLP00000015747.1"/>
    <property type="gene ID" value="ENSNMLG00000010429.1"/>
</dbReference>
<organism evidence="2 3">
    <name type="scientific">Neogobius melanostomus</name>
    <name type="common">round goby</name>
    <dbReference type="NCBI Taxonomy" id="47308"/>
    <lineage>
        <taxon>Eukaryota</taxon>
        <taxon>Metazoa</taxon>
        <taxon>Chordata</taxon>
        <taxon>Craniata</taxon>
        <taxon>Vertebrata</taxon>
        <taxon>Euteleostomi</taxon>
        <taxon>Actinopterygii</taxon>
        <taxon>Neopterygii</taxon>
        <taxon>Teleostei</taxon>
        <taxon>Neoteleostei</taxon>
        <taxon>Acanthomorphata</taxon>
        <taxon>Gobiaria</taxon>
        <taxon>Gobiiformes</taxon>
        <taxon>Gobioidei</taxon>
        <taxon>Gobiidae</taxon>
        <taxon>Benthophilinae</taxon>
        <taxon>Neogobiini</taxon>
        <taxon>Neogobius</taxon>
    </lineage>
</organism>
<evidence type="ECO:0000313" key="3">
    <source>
        <dbReference type="Proteomes" id="UP000694523"/>
    </source>
</evidence>
<dbReference type="InterPro" id="IPR044884">
    <property type="entry name" value="Ribosomal_mL55_sf"/>
</dbReference>
<dbReference type="Proteomes" id="UP000694523">
    <property type="component" value="Unplaced"/>
</dbReference>
<evidence type="ECO:0000256" key="1">
    <source>
        <dbReference type="SAM" id="MobiDB-lite"/>
    </source>
</evidence>
<evidence type="ECO:0000313" key="2">
    <source>
        <dbReference type="Ensembl" id="ENSNMLP00000015747.1"/>
    </source>
</evidence>
<proteinExistence type="predicted"/>
<dbReference type="PANTHER" id="PTHR34095">
    <property type="entry name" value="39S RIBOSOMAL PROTEIN L55, MITOCHONDRIAL"/>
    <property type="match status" value="1"/>
</dbReference>
<evidence type="ECO:0008006" key="4">
    <source>
        <dbReference type="Google" id="ProtNLM"/>
    </source>
</evidence>
<keyword evidence="3" id="KW-1185">Reference proteome</keyword>
<protein>
    <recommendedName>
        <fullName evidence="4">Mitochondrial ribosomal protein L55</fullName>
    </recommendedName>
</protein>
<dbReference type="PANTHER" id="PTHR34095:SF1">
    <property type="entry name" value="LARGE RIBOSOMAL SUBUNIT PROTEIN ML55"/>
    <property type="match status" value="1"/>
</dbReference>
<feature type="region of interest" description="Disordered" evidence="1">
    <location>
        <begin position="86"/>
        <end position="109"/>
    </location>
</feature>
<dbReference type="InterPro" id="IPR018615">
    <property type="entry name" value="Ribosomal_mL55"/>
</dbReference>
<dbReference type="Gene3D" id="6.20.130.20">
    <property type="entry name" value="Mitochondrial ribosomal protein L55"/>
    <property type="match status" value="1"/>
</dbReference>
<dbReference type="GO" id="GO:0006412">
    <property type="term" value="P:translation"/>
    <property type="evidence" value="ECO:0007669"/>
    <property type="project" value="TreeGrafter"/>
</dbReference>
<name>A0A8C6T3B4_9GOBI</name>
<sequence length="126" mass="14673">MSVVSVYRPWSLLCRAAAAASPSCLLHTHAALLNSNRTSVVRCGRQVYERSFPTLLLRPDGSTVHIRYKEPRRLLVMPVDLSTLSEEERKARQKKRGVRRVTQSTATEEYHDHFRSDQYTRFWKKK</sequence>
<reference evidence="2" key="2">
    <citation type="submission" date="2025-09" db="UniProtKB">
        <authorList>
            <consortium name="Ensembl"/>
        </authorList>
    </citation>
    <scope>IDENTIFICATION</scope>
</reference>
<dbReference type="AlphaFoldDB" id="A0A8C6T3B4"/>
<dbReference type="Pfam" id="PF09776">
    <property type="entry name" value="Mitoc_L55"/>
    <property type="match status" value="1"/>
</dbReference>
<dbReference type="GO" id="GO:0003735">
    <property type="term" value="F:structural constituent of ribosome"/>
    <property type="evidence" value="ECO:0007669"/>
    <property type="project" value="InterPro"/>
</dbReference>